<name>A0ABW6KTW5_9ACTN</name>
<comment type="caution">
    <text evidence="1">The sequence shown here is derived from an EMBL/GenBank/DDBJ whole genome shotgun (WGS) entry which is preliminary data.</text>
</comment>
<protein>
    <submittedName>
        <fullName evidence="1">DUF6907 domain-containing protein</fullName>
    </submittedName>
</protein>
<dbReference type="EMBL" id="JBIAFJ010000011">
    <property type="protein sequence ID" value="MFE9170854.1"/>
    <property type="molecule type" value="Genomic_DNA"/>
</dbReference>
<evidence type="ECO:0000313" key="2">
    <source>
        <dbReference type="Proteomes" id="UP001601197"/>
    </source>
</evidence>
<reference evidence="1 2" key="1">
    <citation type="submission" date="2024-10" db="EMBL/GenBank/DDBJ databases">
        <title>The Natural Products Discovery Center: Release of the First 8490 Sequenced Strains for Exploring Actinobacteria Biosynthetic Diversity.</title>
        <authorList>
            <person name="Kalkreuter E."/>
            <person name="Kautsar S.A."/>
            <person name="Yang D."/>
            <person name="Bader C.D."/>
            <person name="Teijaro C.N."/>
            <person name="Fluegel L."/>
            <person name="Davis C.M."/>
            <person name="Simpson J.R."/>
            <person name="Lauterbach L."/>
            <person name="Steele A.D."/>
            <person name="Gui C."/>
            <person name="Meng S."/>
            <person name="Li G."/>
            <person name="Viehrig K."/>
            <person name="Ye F."/>
            <person name="Su P."/>
            <person name="Kiefer A.F."/>
            <person name="Nichols A."/>
            <person name="Cepeda A.J."/>
            <person name="Yan W."/>
            <person name="Fan B."/>
            <person name="Jiang Y."/>
            <person name="Adhikari A."/>
            <person name="Zheng C.-J."/>
            <person name="Schuster L."/>
            <person name="Cowan T.M."/>
            <person name="Smanski M.J."/>
            <person name="Chevrette M.G."/>
            <person name="De Carvalho L.P.S."/>
            <person name="Shen B."/>
        </authorList>
    </citation>
    <scope>NUCLEOTIDE SEQUENCE [LARGE SCALE GENOMIC DNA]</scope>
    <source>
        <strain evidence="1 2">NPDC007147</strain>
    </source>
</reference>
<proteinExistence type="predicted"/>
<keyword evidence="2" id="KW-1185">Reference proteome</keyword>
<evidence type="ECO:0000313" key="1">
    <source>
        <dbReference type="EMBL" id="MFE9170854.1"/>
    </source>
</evidence>
<dbReference type="RefSeq" id="WP_388347375.1">
    <property type="nucleotide sequence ID" value="NZ_JBIAFJ010000011.1"/>
</dbReference>
<sequence length="120" mass="12642">MSTTPRTATVEVLVVKALQVDEPDWCVGHDEDGAHYKADILHQGPNVTLTYGGRPVSAAGLVQAPFSQMSSTEPGISLSLLGQTLGPDEVRAFADALTDHARQLHALADELAVLLARGGQ</sequence>
<organism evidence="1 2">
    <name type="scientific">Streptomyces kebangsaanensis</name>
    <dbReference type="NCBI Taxonomy" id="864058"/>
    <lineage>
        <taxon>Bacteria</taxon>
        <taxon>Bacillati</taxon>
        <taxon>Actinomycetota</taxon>
        <taxon>Actinomycetes</taxon>
        <taxon>Kitasatosporales</taxon>
        <taxon>Streptomycetaceae</taxon>
        <taxon>Streptomyces</taxon>
    </lineage>
</organism>
<dbReference type="Pfam" id="PF21848">
    <property type="entry name" value="DUF6907"/>
    <property type="match status" value="1"/>
</dbReference>
<dbReference type="Proteomes" id="UP001601197">
    <property type="component" value="Unassembled WGS sequence"/>
</dbReference>
<gene>
    <name evidence="1" type="ORF">ACFYNZ_15225</name>
</gene>
<accession>A0ABW6KTW5</accession>
<dbReference type="InterPro" id="IPR054202">
    <property type="entry name" value="DUF6907"/>
</dbReference>